<dbReference type="EMBL" id="JAANER010000002">
    <property type="protein sequence ID" value="KAG9193245.1"/>
    <property type="molecule type" value="Genomic_DNA"/>
</dbReference>
<gene>
    <name evidence="3" type="ORF">G6011_03280</name>
</gene>
<organism evidence="3 4">
    <name type="scientific">Alternaria panax</name>
    <dbReference type="NCBI Taxonomy" id="48097"/>
    <lineage>
        <taxon>Eukaryota</taxon>
        <taxon>Fungi</taxon>
        <taxon>Dikarya</taxon>
        <taxon>Ascomycota</taxon>
        <taxon>Pezizomycotina</taxon>
        <taxon>Dothideomycetes</taxon>
        <taxon>Pleosporomycetidae</taxon>
        <taxon>Pleosporales</taxon>
        <taxon>Pleosporineae</taxon>
        <taxon>Pleosporaceae</taxon>
        <taxon>Alternaria</taxon>
        <taxon>Alternaria sect. Panax</taxon>
    </lineage>
</organism>
<evidence type="ECO:0000313" key="3">
    <source>
        <dbReference type="EMBL" id="KAG9193245.1"/>
    </source>
</evidence>
<dbReference type="Proteomes" id="UP001199106">
    <property type="component" value="Unassembled WGS sequence"/>
</dbReference>
<comment type="caution">
    <text evidence="3">The sequence shown here is derived from an EMBL/GenBank/DDBJ whole genome shotgun (WGS) entry which is preliminary data.</text>
</comment>
<keyword evidence="4" id="KW-1185">Reference proteome</keyword>
<evidence type="ECO:0000313" key="4">
    <source>
        <dbReference type="Proteomes" id="UP001199106"/>
    </source>
</evidence>
<accession>A0AAD4IES0</accession>
<feature type="chain" id="PRO_5042283471" evidence="2">
    <location>
        <begin position="17"/>
        <end position="249"/>
    </location>
</feature>
<sequence>MLRNILFTSLPLLIETAYLDPSLQQQKPLLASKPASGRIIPFTLDQHLHYTYTNSPHVFGSTPLEHLQNSMATYSPGGPTQQTISINTPLNISTPCTATFYTISESESWSQASNQLTWMQQQRHNLHHTLGYQLPLLGVGIRKSGMISIPAESATLDLSTPYIHVPKGIWDVLLLATSTEQQARDGNDVLHVDCGALEIFPDLVFGVERGGCAGGEREHECNIEDEDEEEEEEDDDDDVEELVVTPEQP</sequence>
<dbReference type="AlphaFoldDB" id="A0AAD4IES0"/>
<feature type="compositionally biased region" description="Acidic residues" evidence="1">
    <location>
        <begin position="223"/>
        <end position="241"/>
    </location>
</feature>
<protein>
    <submittedName>
        <fullName evidence="3">Uncharacterized protein</fullName>
    </submittedName>
</protein>
<feature type="signal peptide" evidence="2">
    <location>
        <begin position="1"/>
        <end position="16"/>
    </location>
</feature>
<feature type="region of interest" description="Disordered" evidence="1">
    <location>
        <begin position="214"/>
        <end position="249"/>
    </location>
</feature>
<name>A0AAD4IES0_9PLEO</name>
<keyword evidence="2" id="KW-0732">Signal</keyword>
<reference evidence="3" key="1">
    <citation type="submission" date="2021-07" db="EMBL/GenBank/DDBJ databases">
        <title>Genome Resource of American Ginseng Black Spot Pathogen Alternaria panax.</title>
        <authorList>
            <person name="Qiu C."/>
            <person name="Wang W."/>
            <person name="Liu Z."/>
        </authorList>
    </citation>
    <scope>NUCLEOTIDE SEQUENCE</scope>
    <source>
        <strain evidence="3">BNCC115425</strain>
    </source>
</reference>
<proteinExistence type="predicted"/>
<evidence type="ECO:0000256" key="1">
    <source>
        <dbReference type="SAM" id="MobiDB-lite"/>
    </source>
</evidence>
<evidence type="ECO:0000256" key="2">
    <source>
        <dbReference type="SAM" id="SignalP"/>
    </source>
</evidence>